<dbReference type="InterPro" id="IPR051771">
    <property type="entry name" value="FAM167_domain"/>
</dbReference>
<organism evidence="3 4">
    <name type="scientific">Mytilus galloprovincialis</name>
    <name type="common">Mediterranean mussel</name>
    <dbReference type="NCBI Taxonomy" id="29158"/>
    <lineage>
        <taxon>Eukaryota</taxon>
        <taxon>Metazoa</taxon>
        <taxon>Spiralia</taxon>
        <taxon>Lophotrochozoa</taxon>
        <taxon>Mollusca</taxon>
        <taxon>Bivalvia</taxon>
        <taxon>Autobranchia</taxon>
        <taxon>Pteriomorphia</taxon>
        <taxon>Mytilida</taxon>
        <taxon>Mytiloidea</taxon>
        <taxon>Mytilidae</taxon>
        <taxon>Mytilinae</taxon>
        <taxon>Mytilus</taxon>
    </lineage>
</organism>
<keyword evidence="4" id="KW-1185">Reference proteome</keyword>
<keyword evidence="1" id="KW-0175">Coiled coil</keyword>
<feature type="region of interest" description="Disordered" evidence="2">
    <location>
        <begin position="42"/>
        <end position="96"/>
    </location>
</feature>
<dbReference type="PANTHER" id="PTHR32289:SF1">
    <property type="entry name" value="PROTEIN FAM167A-LIKE"/>
    <property type="match status" value="1"/>
</dbReference>
<evidence type="ECO:0000256" key="2">
    <source>
        <dbReference type="SAM" id="MobiDB-lite"/>
    </source>
</evidence>
<dbReference type="OrthoDB" id="9948935at2759"/>
<evidence type="ECO:0000256" key="1">
    <source>
        <dbReference type="SAM" id="Coils"/>
    </source>
</evidence>
<dbReference type="AlphaFoldDB" id="A0A8B6C363"/>
<dbReference type="PANTHER" id="PTHR32289">
    <property type="entry name" value="PROTEIN FAM167A"/>
    <property type="match status" value="1"/>
</dbReference>
<gene>
    <name evidence="3" type="ORF">MGAL_10B082856</name>
</gene>
<dbReference type="EMBL" id="UYJE01001062">
    <property type="protein sequence ID" value="VDH98869.1"/>
    <property type="molecule type" value="Genomic_DNA"/>
</dbReference>
<evidence type="ECO:0000313" key="4">
    <source>
        <dbReference type="Proteomes" id="UP000596742"/>
    </source>
</evidence>
<dbReference type="InterPro" id="IPR039499">
    <property type="entry name" value="LURA1/LRA25"/>
</dbReference>
<dbReference type="Proteomes" id="UP000596742">
    <property type="component" value="Unassembled WGS sequence"/>
</dbReference>
<reference evidence="3" key="1">
    <citation type="submission" date="2018-11" db="EMBL/GenBank/DDBJ databases">
        <authorList>
            <person name="Alioto T."/>
            <person name="Alioto T."/>
        </authorList>
    </citation>
    <scope>NUCLEOTIDE SEQUENCE</scope>
</reference>
<name>A0A8B6C363_MYTGA</name>
<accession>A0A8B6C363</accession>
<feature type="coiled-coil region" evidence="1">
    <location>
        <begin position="5"/>
        <end position="32"/>
    </location>
</feature>
<evidence type="ECO:0000313" key="3">
    <source>
        <dbReference type="EMBL" id="VDH98869.1"/>
    </source>
</evidence>
<feature type="compositionally biased region" description="Acidic residues" evidence="2">
    <location>
        <begin position="86"/>
        <end position="96"/>
    </location>
</feature>
<sequence>MANATERVNTALAALRTELSDMRNQDVQLMKQLMNINNSIQQLTKKQKSTKRSKGSKSQKANFREMIRTSTLSKIDEDTTTSSSESDYESDTSSDEEIFRTNVKLWKYSQSSEDSD</sequence>
<feature type="compositionally biased region" description="Basic residues" evidence="2">
    <location>
        <begin position="45"/>
        <end position="57"/>
    </location>
</feature>
<dbReference type="Pfam" id="PF14854">
    <property type="entry name" value="LURAP"/>
    <property type="match status" value="1"/>
</dbReference>
<protein>
    <submittedName>
        <fullName evidence="3">Uncharacterized protein</fullName>
    </submittedName>
</protein>
<proteinExistence type="predicted"/>
<comment type="caution">
    <text evidence="3">The sequence shown here is derived from an EMBL/GenBank/DDBJ whole genome shotgun (WGS) entry which is preliminary data.</text>
</comment>